<name>A0A9P5TNX3_GYMJU</name>
<evidence type="ECO:0000313" key="2">
    <source>
        <dbReference type="Proteomes" id="UP000724874"/>
    </source>
</evidence>
<protein>
    <submittedName>
        <fullName evidence="1">Uncharacterized protein</fullName>
    </submittedName>
</protein>
<comment type="caution">
    <text evidence="1">The sequence shown here is derived from an EMBL/GenBank/DDBJ whole genome shotgun (WGS) entry which is preliminary data.</text>
</comment>
<reference evidence="1" key="1">
    <citation type="submission" date="2020-11" db="EMBL/GenBank/DDBJ databases">
        <authorList>
            <consortium name="DOE Joint Genome Institute"/>
            <person name="Ahrendt S."/>
            <person name="Riley R."/>
            <person name="Andreopoulos W."/>
            <person name="LaButti K."/>
            <person name="Pangilinan J."/>
            <person name="Ruiz-duenas F.J."/>
            <person name="Barrasa J.M."/>
            <person name="Sanchez-Garcia M."/>
            <person name="Camarero S."/>
            <person name="Miyauchi S."/>
            <person name="Serrano A."/>
            <person name="Linde D."/>
            <person name="Babiker R."/>
            <person name="Drula E."/>
            <person name="Ayuso-Fernandez I."/>
            <person name="Pacheco R."/>
            <person name="Padilla G."/>
            <person name="Ferreira P."/>
            <person name="Barriuso J."/>
            <person name="Kellner H."/>
            <person name="Castanera R."/>
            <person name="Alfaro M."/>
            <person name="Ramirez L."/>
            <person name="Pisabarro A.G."/>
            <person name="Kuo A."/>
            <person name="Tritt A."/>
            <person name="Lipzen A."/>
            <person name="He G."/>
            <person name="Yan M."/>
            <person name="Ng V."/>
            <person name="Cullen D."/>
            <person name="Martin F."/>
            <person name="Rosso M.-N."/>
            <person name="Henrissat B."/>
            <person name="Hibbett D."/>
            <person name="Martinez A.T."/>
            <person name="Grigoriev I.V."/>
        </authorList>
    </citation>
    <scope>NUCLEOTIDE SEQUENCE</scope>
    <source>
        <strain evidence="1">AH 44721</strain>
    </source>
</reference>
<dbReference type="AlphaFoldDB" id="A0A9P5TNX3"/>
<dbReference type="OrthoDB" id="66095at2759"/>
<keyword evidence="2" id="KW-1185">Reference proteome</keyword>
<gene>
    <name evidence="1" type="ORF">CPB84DRAFT_1020480</name>
</gene>
<accession>A0A9P5TNX3</accession>
<sequence>MSAASLDSYPLPSKAHKAKLDFSEEYLTSSLHVANDLPCPADKDLDELPRPRYTPHDIHRVQRTLLHFVPAELADAILDMAEFWPYASVSRNSYTSACSALEAPDGNAQWCFLVSPKVPAIERNGARLPTIVKKVDFSIKTYESSFGKTDTSNDTKGASPDVIKFRKVNNLFKHVGVSQGYKTWFESSILKNGQHGEVSYGSSSSPNHWYASTAGPHPKYLNDFGDVEYPGSPADSPLDRLQRWHVRNNPQSSSDREWHQVTWRQGDPTQAADVDCVSGEGSGAGFVDSLAVDDQILLMARAMSPGWINLVFNVKIDIYYAFASSYL</sequence>
<dbReference type="EMBL" id="JADNYJ010000046">
    <property type="protein sequence ID" value="KAF8900743.1"/>
    <property type="molecule type" value="Genomic_DNA"/>
</dbReference>
<proteinExistence type="predicted"/>
<organism evidence="1 2">
    <name type="scientific">Gymnopilus junonius</name>
    <name type="common">Spectacular rustgill mushroom</name>
    <name type="synonym">Gymnopilus spectabilis subsp. junonius</name>
    <dbReference type="NCBI Taxonomy" id="109634"/>
    <lineage>
        <taxon>Eukaryota</taxon>
        <taxon>Fungi</taxon>
        <taxon>Dikarya</taxon>
        <taxon>Basidiomycota</taxon>
        <taxon>Agaricomycotina</taxon>
        <taxon>Agaricomycetes</taxon>
        <taxon>Agaricomycetidae</taxon>
        <taxon>Agaricales</taxon>
        <taxon>Agaricineae</taxon>
        <taxon>Hymenogastraceae</taxon>
        <taxon>Gymnopilus</taxon>
    </lineage>
</organism>
<dbReference type="Proteomes" id="UP000724874">
    <property type="component" value="Unassembled WGS sequence"/>
</dbReference>
<evidence type="ECO:0000313" key="1">
    <source>
        <dbReference type="EMBL" id="KAF8900743.1"/>
    </source>
</evidence>